<dbReference type="AlphaFoldDB" id="A0AAV4NH68"/>
<gene>
    <name evidence="1" type="ORF">CDAR_41641</name>
</gene>
<dbReference type="Proteomes" id="UP001054837">
    <property type="component" value="Unassembled WGS sequence"/>
</dbReference>
<name>A0AAV4NH68_9ARAC</name>
<reference evidence="1 2" key="1">
    <citation type="submission" date="2021-06" db="EMBL/GenBank/DDBJ databases">
        <title>Caerostris darwini draft genome.</title>
        <authorList>
            <person name="Kono N."/>
            <person name="Arakawa K."/>
        </authorList>
    </citation>
    <scope>NUCLEOTIDE SEQUENCE [LARGE SCALE GENOMIC DNA]</scope>
</reference>
<keyword evidence="2" id="KW-1185">Reference proteome</keyword>
<evidence type="ECO:0000313" key="2">
    <source>
        <dbReference type="Proteomes" id="UP001054837"/>
    </source>
</evidence>
<comment type="caution">
    <text evidence="1">The sequence shown here is derived from an EMBL/GenBank/DDBJ whole genome shotgun (WGS) entry which is preliminary data.</text>
</comment>
<proteinExistence type="predicted"/>
<evidence type="ECO:0000313" key="1">
    <source>
        <dbReference type="EMBL" id="GIX83066.1"/>
    </source>
</evidence>
<accession>A0AAV4NH68</accession>
<dbReference type="EMBL" id="BPLQ01001568">
    <property type="protein sequence ID" value="GIX83066.1"/>
    <property type="molecule type" value="Genomic_DNA"/>
</dbReference>
<organism evidence="1 2">
    <name type="scientific">Caerostris darwini</name>
    <dbReference type="NCBI Taxonomy" id="1538125"/>
    <lineage>
        <taxon>Eukaryota</taxon>
        <taxon>Metazoa</taxon>
        <taxon>Ecdysozoa</taxon>
        <taxon>Arthropoda</taxon>
        <taxon>Chelicerata</taxon>
        <taxon>Arachnida</taxon>
        <taxon>Araneae</taxon>
        <taxon>Araneomorphae</taxon>
        <taxon>Entelegynae</taxon>
        <taxon>Araneoidea</taxon>
        <taxon>Araneidae</taxon>
        <taxon>Caerostris</taxon>
    </lineage>
</organism>
<protein>
    <submittedName>
        <fullName evidence="1">Uncharacterized protein</fullName>
    </submittedName>
</protein>
<sequence>MYFELITICLAFRILRKLFPPLRGAGGGAADEDGGRPVCMEGGHPIYCTRHFLYSEGGLSEFVVLRPLTPQETAERLYRGCLRDLSRKRGFFSLN</sequence>